<dbReference type="SUPFAM" id="SSF160240">
    <property type="entry name" value="Cation efflux protein cytoplasmic domain-like"/>
    <property type="match status" value="1"/>
</dbReference>
<feature type="domain" description="Cation efflux protein transmembrane" evidence="8">
    <location>
        <begin position="23"/>
        <end position="214"/>
    </location>
</feature>
<comment type="caution">
    <text evidence="10">The sequence shown here is derived from an EMBL/GenBank/DDBJ whole genome shotgun (WGS) entry which is preliminary data.</text>
</comment>
<evidence type="ECO:0000313" key="11">
    <source>
        <dbReference type="Proteomes" id="UP000194933"/>
    </source>
</evidence>
<feature type="transmembrane region" description="Helical" evidence="7">
    <location>
        <begin position="20"/>
        <end position="41"/>
    </location>
</feature>
<reference evidence="10 11" key="1">
    <citation type="submission" date="2017-05" db="EMBL/GenBank/DDBJ databases">
        <title>The Genome Sequence of Enterococcus sp. 10A9_DIV0425.</title>
        <authorList>
            <consortium name="The Broad Institute Genomics Platform"/>
            <consortium name="The Broad Institute Genomic Center for Infectious Diseases"/>
            <person name="Earl A."/>
            <person name="Manson A."/>
            <person name="Schwartman J."/>
            <person name="Gilmore M."/>
            <person name="Abouelleil A."/>
            <person name="Cao P."/>
            <person name="Chapman S."/>
            <person name="Cusick C."/>
            <person name="Shea T."/>
            <person name="Young S."/>
            <person name="Neafsey D."/>
            <person name="Nusbaum C."/>
            <person name="Birren B."/>
        </authorList>
    </citation>
    <scope>NUCLEOTIDE SEQUENCE [LARGE SCALE GENOMIC DNA]</scope>
    <source>
        <strain evidence="10 11">10A9_DIV0425</strain>
    </source>
</reference>
<keyword evidence="4 7" id="KW-0812">Transmembrane</keyword>
<evidence type="ECO:0000256" key="5">
    <source>
        <dbReference type="ARBA" id="ARBA00022989"/>
    </source>
</evidence>
<dbReference type="EMBL" id="NGMO01000001">
    <property type="protein sequence ID" value="OTP11932.1"/>
    <property type="molecule type" value="Genomic_DNA"/>
</dbReference>
<dbReference type="SUPFAM" id="SSF161111">
    <property type="entry name" value="Cation efflux protein transmembrane domain-like"/>
    <property type="match status" value="1"/>
</dbReference>
<evidence type="ECO:0000256" key="2">
    <source>
        <dbReference type="ARBA" id="ARBA00008114"/>
    </source>
</evidence>
<dbReference type="InterPro" id="IPR002524">
    <property type="entry name" value="Cation_efflux"/>
</dbReference>
<gene>
    <name evidence="10" type="ORF">A5844_000147</name>
</gene>
<sequence>MAKKQEILTPRQRTKKGILAGTLGLISNLILFLSKFMIGLISGSVSIMADAINSLSDTASSVLTLIGFKIAAKPADPEHPYGHERFEYISGLFVSIIITYVGFQFLQSSVEKIIHPENIYLSPIVFLVLVFSILLKFFQGRMYLKIATTIDSEALVATAKDSYNDVFTTLAVLISAGVEWLTDWRVDGYIGFLLALYILYSGIMMLREFVYELLGSRPTPQQVKEMEKHLNNYSEILGYHDLLVHNYGPSKHFASVHIEVDDRLNLNQAHKIMDQIEKDFKKSLDVELVCHLDPVPIENENYRKILKGLIEIIDETGNGLKIHDLRIMHQGTVLQFDVVVPESFSLSDEELERMLRTQIEKRIGNYHLDITFDHNYLLY</sequence>
<feature type="transmembrane region" description="Helical" evidence="7">
    <location>
        <begin position="188"/>
        <end position="206"/>
    </location>
</feature>
<comment type="similarity">
    <text evidence="2">Belongs to the cation diffusion facilitator (CDF) transporter (TC 2.A.4) family.</text>
</comment>
<dbReference type="NCBIfam" id="TIGR01297">
    <property type="entry name" value="CDF"/>
    <property type="match status" value="1"/>
</dbReference>
<feature type="domain" description="Cation efflux protein cytoplasmic" evidence="9">
    <location>
        <begin position="219"/>
        <end position="294"/>
    </location>
</feature>
<dbReference type="PANTHER" id="PTHR43840">
    <property type="entry name" value="MITOCHONDRIAL METAL TRANSPORTER 1-RELATED"/>
    <property type="match status" value="1"/>
</dbReference>
<comment type="subcellular location">
    <subcellularLocation>
        <location evidence="1">Membrane</location>
        <topology evidence="1">Multi-pass membrane protein</topology>
    </subcellularLocation>
</comment>
<keyword evidence="6 7" id="KW-0472">Membrane</keyword>
<dbReference type="InterPro" id="IPR027469">
    <property type="entry name" value="Cation_efflux_TMD_sf"/>
</dbReference>
<evidence type="ECO:0000259" key="9">
    <source>
        <dbReference type="Pfam" id="PF16916"/>
    </source>
</evidence>
<dbReference type="PANTHER" id="PTHR43840:SF50">
    <property type="entry name" value="MANGANESE EFFLUX SYSTEM PROTEIN MNES"/>
    <property type="match status" value="1"/>
</dbReference>
<dbReference type="Gene3D" id="3.30.70.1350">
    <property type="entry name" value="Cation efflux protein, cytoplasmic domain"/>
    <property type="match status" value="1"/>
</dbReference>
<dbReference type="Pfam" id="PF16916">
    <property type="entry name" value="ZT_dimer"/>
    <property type="match status" value="1"/>
</dbReference>
<feature type="transmembrane region" description="Helical" evidence="7">
    <location>
        <begin position="88"/>
        <end position="106"/>
    </location>
</feature>
<evidence type="ECO:0000256" key="3">
    <source>
        <dbReference type="ARBA" id="ARBA00022448"/>
    </source>
</evidence>
<evidence type="ECO:0000256" key="6">
    <source>
        <dbReference type="ARBA" id="ARBA00023136"/>
    </source>
</evidence>
<proteinExistence type="inferred from homology"/>
<dbReference type="InterPro" id="IPR027470">
    <property type="entry name" value="Cation_efflux_CTD"/>
</dbReference>
<dbReference type="RefSeq" id="WP_086283160.1">
    <property type="nucleotide sequence ID" value="NZ_NGMO01000001.1"/>
</dbReference>
<name>A0A2C9XP03_9ENTE</name>
<keyword evidence="11" id="KW-1185">Reference proteome</keyword>
<evidence type="ECO:0000259" key="8">
    <source>
        <dbReference type="Pfam" id="PF01545"/>
    </source>
</evidence>
<accession>A0A2C9XP03</accession>
<evidence type="ECO:0000313" key="10">
    <source>
        <dbReference type="EMBL" id="OTP11932.1"/>
    </source>
</evidence>
<evidence type="ECO:0000256" key="7">
    <source>
        <dbReference type="SAM" id="Phobius"/>
    </source>
</evidence>
<dbReference type="InterPro" id="IPR050291">
    <property type="entry name" value="CDF_Transporter"/>
</dbReference>
<dbReference type="STRING" id="1987383.A5844_000147"/>
<dbReference type="Proteomes" id="UP000194933">
    <property type="component" value="Unassembled WGS sequence"/>
</dbReference>
<dbReference type="AlphaFoldDB" id="A0A2C9XP03"/>
<protein>
    <submittedName>
        <fullName evidence="10">Cation diffusion facilitator family transporter</fullName>
    </submittedName>
</protein>
<dbReference type="FunFam" id="1.20.1510.10:FF:000006">
    <property type="entry name" value="Divalent cation efflux transporter"/>
    <property type="match status" value="1"/>
</dbReference>
<feature type="transmembrane region" description="Helical" evidence="7">
    <location>
        <begin position="118"/>
        <end position="138"/>
    </location>
</feature>
<keyword evidence="3" id="KW-0813">Transport</keyword>
<dbReference type="Gene3D" id="1.20.1510.10">
    <property type="entry name" value="Cation efflux protein transmembrane domain"/>
    <property type="match status" value="1"/>
</dbReference>
<dbReference type="GO" id="GO:0016020">
    <property type="term" value="C:membrane"/>
    <property type="evidence" value="ECO:0007669"/>
    <property type="project" value="UniProtKB-SubCell"/>
</dbReference>
<dbReference type="InterPro" id="IPR058533">
    <property type="entry name" value="Cation_efflux_TM"/>
</dbReference>
<dbReference type="GO" id="GO:0008324">
    <property type="term" value="F:monoatomic cation transmembrane transporter activity"/>
    <property type="evidence" value="ECO:0007669"/>
    <property type="project" value="InterPro"/>
</dbReference>
<keyword evidence="5 7" id="KW-1133">Transmembrane helix</keyword>
<evidence type="ECO:0000256" key="4">
    <source>
        <dbReference type="ARBA" id="ARBA00022692"/>
    </source>
</evidence>
<dbReference type="Pfam" id="PF01545">
    <property type="entry name" value="Cation_efflux"/>
    <property type="match status" value="1"/>
</dbReference>
<evidence type="ECO:0000256" key="1">
    <source>
        <dbReference type="ARBA" id="ARBA00004141"/>
    </source>
</evidence>
<organism evidence="10 11">
    <name type="scientific">Candidatus Enterococcus wittei</name>
    <dbReference type="NCBI Taxonomy" id="1987383"/>
    <lineage>
        <taxon>Bacteria</taxon>
        <taxon>Bacillati</taxon>
        <taxon>Bacillota</taxon>
        <taxon>Bacilli</taxon>
        <taxon>Lactobacillales</taxon>
        <taxon>Enterococcaceae</taxon>
        <taxon>Enterococcus</taxon>
    </lineage>
</organism>
<dbReference type="InterPro" id="IPR036837">
    <property type="entry name" value="Cation_efflux_CTD_sf"/>
</dbReference>